<proteinExistence type="predicted"/>
<dbReference type="EMBL" id="JAGSPK010000006">
    <property type="protein sequence ID" value="MBR7793949.1"/>
    <property type="molecule type" value="Genomic_DNA"/>
</dbReference>
<dbReference type="Proteomes" id="UP000682982">
    <property type="component" value="Unassembled WGS sequence"/>
</dbReference>
<dbReference type="RefSeq" id="WP_212679900.1">
    <property type="nucleotide sequence ID" value="NZ_JAGSPK010000006.1"/>
</dbReference>
<evidence type="ECO:0000313" key="2">
    <source>
        <dbReference type="EMBL" id="MBR7793949.1"/>
    </source>
</evidence>
<keyword evidence="3" id="KW-1185">Reference proteome</keyword>
<dbReference type="Pfam" id="PF08238">
    <property type="entry name" value="Sel1"/>
    <property type="match status" value="3"/>
</dbReference>
<comment type="caution">
    <text evidence="2">The sequence shown here is derived from an EMBL/GenBank/DDBJ whole genome shotgun (WGS) entry which is preliminary data.</text>
</comment>
<dbReference type="InterPro" id="IPR011990">
    <property type="entry name" value="TPR-like_helical_dom_sf"/>
</dbReference>
<dbReference type="SUPFAM" id="SSF81901">
    <property type="entry name" value="HCP-like"/>
    <property type="match status" value="1"/>
</dbReference>
<dbReference type="Gene3D" id="1.25.40.10">
    <property type="entry name" value="Tetratricopeptide repeat domain"/>
    <property type="match status" value="1"/>
</dbReference>
<feature type="signal peptide" evidence="1">
    <location>
        <begin position="1"/>
        <end position="23"/>
    </location>
</feature>
<name>A0ABS5H697_9BURK</name>
<evidence type="ECO:0000256" key="1">
    <source>
        <dbReference type="SAM" id="SignalP"/>
    </source>
</evidence>
<dbReference type="PANTHER" id="PTHR11102">
    <property type="entry name" value="SEL-1-LIKE PROTEIN"/>
    <property type="match status" value="1"/>
</dbReference>
<evidence type="ECO:0000313" key="3">
    <source>
        <dbReference type="Proteomes" id="UP000682982"/>
    </source>
</evidence>
<dbReference type="SMART" id="SM00671">
    <property type="entry name" value="SEL1"/>
    <property type="match status" value="2"/>
</dbReference>
<keyword evidence="1" id="KW-0732">Signal</keyword>
<dbReference type="InterPro" id="IPR006597">
    <property type="entry name" value="Sel1-like"/>
</dbReference>
<organism evidence="2 3">
    <name type="scientific">Undibacterium rivi</name>
    <dbReference type="NCBI Taxonomy" id="2828729"/>
    <lineage>
        <taxon>Bacteria</taxon>
        <taxon>Pseudomonadati</taxon>
        <taxon>Pseudomonadota</taxon>
        <taxon>Betaproteobacteria</taxon>
        <taxon>Burkholderiales</taxon>
        <taxon>Oxalobacteraceae</taxon>
        <taxon>Undibacterium</taxon>
    </lineage>
</organism>
<sequence length="242" mass="26330">MRTLASRLTILAFLCCGVAGVSAADLSDDTMFKKLHEQLASGNAEVKYNLGMFYQNGIGTARDSKSAFRYFLEAAEAGSLLASYKTGCYYAGQFPGTVEVNEELAWKYKLRAAEAGYDLAQSDIALHLIKKGDIRNAALWLERASRQTNIAATGQLAHYLSRDDTPDLATGYALLLLFKEATPQVTPQLKERITSVEARLSPEEKTAANVIRASWYTGVTPLTALARSGVSAVPKLLTSLEH</sequence>
<accession>A0ABS5H697</accession>
<feature type="chain" id="PRO_5047448143" evidence="1">
    <location>
        <begin position="24"/>
        <end position="242"/>
    </location>
</feature>
<protein>
    <submittedName>
        <fullName evidence="2">Sel1 repeat family protein</fullName>
    </submittedName>
</protein>
<dbReference type="InterPro" id="IPR050767">
    <property type="entry name" value="Sel1_AlgK"/>
</dbReference>
<gene>
    <name evidence="2" type="ORF">KDM87_15255</name>
</gene>
<reference evidence="2 3" key="1">
    <citation type="submission" date="2021-04" db="EMBL/GenBank/DDBJ databases">
        <title>novel species isolated from subtropical streams in China.</title>
        <authorList>
            <person name="Lu H."/>
        </authorList>
    </citation>
    <scope>NUCLEOTIDE SEQUENCE [LARGE SCALE GENOMIC DNA]</scope>
    <source>
        <strain evidence="2 3">FT147W</strain>
    </source>
</reference>
<dbReference type="PANTHER" id="PTHR11102:SF160">
    <property type="entry name" value="ERAD-ASSOCIATED E3 UBIQUITIN-PROTEIN LIGASE COMPONENT HRD3"/>
    <property type="match status" value="1"/>
</dbReference>